<dbReference type="Proteomes" id="UP001352852">
    <property type="component" value="Unassembled WGS sequence"/>
</dbReference>
<comment type="caution">
    <text evidence="1">The sequence shown here is derived from an EMBL/GenBank/DDBJ whole genome shotgun (WGS) entry which is preliminary data.</text>
</comment>
<evidence type="ECO:0000313" key="2">
    <source>
        <dbReference type="Proteomes" id="UP001352852"/>
    </source>
</evidence>
<dbReference type="EMBL" id="JAHUTJ010024878">
    <property type="protein sequence ID" value="MED6273382.1"/>
    <property type="molecule type" value="Genomic_DNA"/>
</dbReference>
<name>A0ABU7DEJ7_9TELE</name>
<reference evidence="1 2" key="1">
    <citation type="submission" date="2021-06" db="EMBL/GenBank/DDBJ databases">
        <authorList>
            <person name="Palmer J.M."/>
        </authorList>
    </citation>
    <scope>NUCLEOTIDE SEQUENCE [LARGE SCALE GENOMIC DNA]</scope>
    <source>
        <strain evidence="1 2">CL_MEX2019</strain>
        <tissue evidence="1">Muscle</tissue>
    </source>
</reference>
<sequence length="104" mass="11496">MSSRCGLAPLQSQHGCGLKVVWKHHPPADPMKVHQDGARSLCHGFRSAWAAGKQDSFQALLIQRRGEGYLPPVCACVTYLACKKYTLLMLCIKSEDATKLLKNQ</sequence>
<gene>
    <name evidence="1" type="ORF">CHARACLAT_005754</name>
</gene>
<keyword evidence="2" id="KW-1185">Reference proteome</keyword>
<accession>A0ABU7DEJ7</accession>
<organism evidence="1 2">
    <name type="scientific">Characodon lateralis</name>
    <dbReference type="NCBI Taxonomy" id="208331"/>
    <lineage>
        <taxon>Eukaryota</taxon>
        <taxon>Metazoa</taxon>
        <taxon>Chordata</taxon>
        <taxon>Craniata</taxon>
        <taxon>Vertebrata</taxon>
        <taxon>Euteleostomi</taxon>
        <taxon>Actinopterygii</taxon>
        <taxon>Neopterygii</taxon>
        <taxon>Teleostei</taxon>
        <taxon>Neoteleostei</taxon>
        <taxon>Acanthomorphata</taxon>
        <taxon>Ovalentaria</taxon>
        <taxon>Atherinomorphae</taxon>
        <taxon>Cyprinodontiformes</taxon>
        <taxon>Goodeidae</taxon>
        <taxon>Characodon</taxon>
    </lineage>
</organism>
<evidence type="ECO:0000313" key="1">
    <source>
        <dbReference type="EMBL" id="MED6273382.1"/>
    </source>
</evidence>
<protein>
    <submittedName>
        <fullName evidence="1">Uncharacterized protein</fullName>
    </submittedName>
</protein>
<proteinExistence type="predicted"/>